<evidence type="ECO:0000259" key="5">
    <source>
        <dbReference type="PROSITE" id="PS50977"/>
    </source>
</evidence>
<dbReference type="PROSITE" id="PS50977">
    <property type="entry name" value="HTH_TETR_2"/>
    <property type="match status" value="1"/>
</dbReference>
<organism evidence="6 7">
    <name type="scientific">Egibacter rhizosphaerae</name>
    <dbReference type="NCBI Taxonomy" id="1670831"/>
    <lineage>
        <taxon>Bacteria</taxon>
        <taxon>Bacillati</taxon>
        <taxon>Actinomycetota</taxon>
        <taxon>Nitriliruptoria</taxon>
        <taxon>Egibacterales</taxon>
        <taxon>Egibacteraceae</taxon>
        <taxon>Egibacter</taxon>
    </lineage>
</organism>
<dbReference type="InterPro" id="IPR009057">
    <property type="entry name" value="Homeodomain-like_sf"/>
</dbReference>
<dbReference type="Proteomes" id="UP000291469">
    <property type="component" value="Chromosome"/>
</dbReference>
<keyword evidence="2 4" id="KW-0238">DNA-binding</keyword>
<dbReference type="SUPFAM" id="SSF46689">
    <property type="entry name" value="Homeodomain-like"/>
    <property type="match status" value="1"/>
</dbReference>
<evidence type="ECO:0000256" key="1">
    <source>
        <dbReference type="ARBA" id="ARBA00023015"/>
    </source>
</evidence>
<dbReference type="OrthoDB" id="3186364at2"/>
<evidence type="ECO:0000313" key="7">
    <source>
        <dbReference type="Proteomes" id="UP000291469"/>
    </source>
</evidence>
<dbReference type="PANTHER" id="PTHR30055:SF234">
    <property type="entry name" value="HTH-TYPE TRANSCRIPTIONAL REGULATOR BETI"/>
    <property type="match status" value="1"/>
</dbReference>
<dbReference type="InterPro" id="IPR001647">
    <property type="entry name" value="HTH_TetR"/>
</dbReference>
<protein>
    <submittedName>
        <fullName evidence="6">TetR/AcrR family transcriptional regulator</fullName>
    </submittedName>
</protein>
<name>A0A411YC82_9ACTN</name>
<keyword evidence="7" id="KW-1185">Reference proteome</keyword>
<accession>A0A411YC82</accession>
<dbReference type="EMBL" id="CP036402">
    <property type="protein sequence ID" value="QBI18796.1"/>
    <property type="molecule type" value="Genomic_DNA"/>
</dbReference>
<dbReference type="AlphaFoldDB" id="A0A411YC82"/>
<feature type="domain" description="HTH tetR-type" evidence="5">
    <location>
        <begin position="15"/>
        <end position="75"/>
    </location>
</feature>
<gene>
    <name evidence="6" type="ORF">ER308_04010</name>
</gene>
<evidence type="ECO:0000313" key="6">
    <source>
        <dbReference type="EMBL" id="QBI18796.1"/>
    </source>
</evidence>
<feature type="DNA-binding region" description="H-T-H motif" evidence="4">
    <location>
        <begin position="38"/>
        <end position="57"/>
    </location>
</feature>
<dbReference type="KEGG" id="erz:ER308_04010"/>
<evidence type="ECO:0000256" key="2">
    <source>
        <dbReference type="ARBA" id="ARBA00023125"/>
    </source>
</evidence>
<proteinExistence type="predicted"/>
<dbReference type="GO" id="GO:0000976">
    <property type="term" value="F:transcription cis-regulatory region binding"/>
    <property type="evidence" value="ECO:0007669"/>
    <property type="project" value="TreeGrafter"/>
</dbReference>
<dbReference type="PRINTS" id="PR00455">
    <property type="entry name" value="HTHTETR"/>
</dbReference>
<dbReference type="PANTHER" id="PTHR30055">
    <property type="entry name" value="HTH-TYPE TRANSCRIPTIONAL REGULATOR RUTR"/>
    <property type="match status" value="1"/>
</dbReference>
<dbReference type="GO" id="GO:0003700">
    <property type="term" value="F:DNA-binding transcription factor activity"/>
    <property type="evidence" value="ECO:0007669"/>
    <property type="project" value="TreeGrafter"/>
</dbReference>
<reference evidence="6 7" key="1">
    <citation type="submission" date="2019-01" db="EMBL/GenBank/DDBJ databases">
        <title>Egibacter rhizosphaerae EGI 80759T.</title>
        <authorList>
            <person name="Chen D.-D."/>
            <person name="Tian Y."/>
            <person name="Jiao J.-Y."/>
            <person name="Zhang X.-T."/>
            <person name="Zhang Y.-G."/>
            <person name="Zhang Y."/>
            <person name="Xiao M."/>
            <person name="Shu W.-S."/>
            <person name="Li W.-J."/>
        </authorList>
    </citation>
    <scope>NUCLEOTIDE SEQUENCE [LARGE SCALE GENOMIC DNA]</scope>
    <source>
        <strain evidence="6 7">EGI 80759</strain>
    </source>
</reference>
<dbReference type="RefSeq" id="WP_131153793.1">
    <property type="nucleotide sequence ID" value="NZ_CP036402.1"/>
</dbReference>
<sequence length="188" mass="21031">MADAASEPRRNGRSTDTHQRIHEVALDLFLQRGFSHTTLQDIADELGLTRAALYYHYRSKDDLIASLIQPAKDAVDAFLDHAQRTDPPARELLEGFFDLNYRHRRIFLALVRDPTGLGSVDAEGWVTELAATAQRLLAGDDPTPDGRIRAVVAINGLSRCATVLPDIPHDELRRRSVDLGLQILEDQR</sequence>
<keyword evidence="1" id="KW-0805">Transcription regulation</keyword>
<dbReference type="Gene3D" id="1.10.357.10">
    <property type="entry name" value="Tetracycline Repressor, domain 2"/>
    <property type="match status" value="1"/>
</dbReference>
<dbReference type="Pfam" id="PF00440">
    <property type="entry name" value="TetR_N"/>
    <property type="match status" value="1"/>
</dbReference>
<keyword evidence="3" id="KW-0804">Transcription</keyword>
<evidence type="ECO:0000256" key="4">
    <source>
        <dbReference type="PROSITE-ProRule" id="PRU00335"/>
    </source>
</evidence>
<dbReference type="InterPro" id="IPR050109">
    <property type="entry name" value="HTH-type_TetR-like_transc_reg"/>
</dbReference>
<evidence type="ECO:0000256" key="3">
    <source>
        <dbReference type="ARBA" id="ARBA00023163"/>
    </source>
</evidence>